<name>A0A9X3S070_9ACTN</name>
<dbReference type="Proteomes" id="UP001149140">
    <property type="component" value="Unassembled WGS sequence"/>
</dbReference>
<feature type="domain" description="Amidase" evidence="2">
    <location>
        <begin position="27"/>
        <end position="437"/>
    </location>
</feature>
<dbReference type="Pfam" id="PF01425">
    <property type="entry name" value="Amidase"/>
    <property type="match status" value="1"/>
</dbReference>
<dbReference type="SUPFAM" id="SSF75304">
    <property type="entry name" value="Amidase signature (AS) enzymes"/>
    <property type="match status" value="1"/>
</dbReference>
<dbReference type="InterPro" id="IPR020556">
    <property type="entry name" value="Amidase_CS"/>
</dbReference>
<dbReference type="NCBIfam" id="NF009119">
    <property type="entry name" value="PRK12470.1"/>
    <property type="match status" value="1"/>
</dbReference>
<dbReference type="InterPro" id="IPR000120">
    <property type="entry name" value="Amidase"/>
</dbReference>
<evidence type="ECO:0000259" key="2">
    <source>
        <dbReference type="Pfam" id="PF01425"/>
    </source>
</evidence>
<accession>A0A9X3S070</accession>
<dbReference type="AlphaFoldDB" id="A0A9X3S070"/>
<reference evidence="3" key="1">
    <citation type="submission" date="2022-10" db="EMBL/GenBank/DDBJ databases">
        <title>The WGS of Solirubrobacter ginsenosidimutans DSM 21036.</title>
        <authorList>
            <person name="Jiang Z."/>
        </authorList>
    </citation>
    <scope>NUCLEOTIDE SEQUENCE</scope>
    <source>
        <strain evidence="3">DSM 21036</strain>
    </source>
</reference>
<dbReference type="PROSITE" id="PS00571">
    <property type="entry name" value="AMIDASES"/>
    <property type="match status" value="1"/>
</dbReference>
<protein>
    <submittedName>
        <fullName evidence="3">Amidase</fullName>
        <ecNumber evidence="3">3.5.1.4</ecNumber>
    </submittedName>
</protein>
<evidence type="ECO:0000313" key="3">
    <source>
        <dbReference type="EMBL" id="MDA0161730.1"/>
    </source>
</evidence>
<proteinExistence type="inferred from homology"/>
<comment type="caution">
    <text evidence="3">The sequence shown here is derived from an EMBL/GenBank/DDBJ whole genome shotgun (WGS) entry which is preliminary data.</text>
</comment>
<evidence type="ECO:0000256" key="1">
    <source>
        <dbReference type="ARBA" id="ARBA00009199"/>
    </source>
</evidence>
<sequence length="459" mass="48586">MERDDLAFAGLARHADLIAAGELSSRELVELYLGRIARLDPVLNAFRVVLAEQALIEADQADGRRRGGDRRPLLGVPIAIKDDIHVAGEITGYGCDWDPPVRPADSEVVRRLRAAGAVIIGKTHVPELMATGFTESPTYGVTRNPWDIHRTSGGSSGGSATAVAAGLVSAAIGTDGAGSIRIPAACCGLFGFKTQRGRISTAPDVNPHRGMTVYGPLTRTVQDAARFMDAVRDGGPSFAEAAATPPGRLRIALSVGLPPLGVSVDAEQLSGVQSTAALLRELGHEVVEREFDWGLTIGNRVLTRFVRGLGDKAAEIGHRDRLSRRAKGIARIGSAIPSRVAESAGAAAAEDAAHLNQIFDESDVVLTPMFTRRPLRVREYDGTTGIRTLAGQARWAPYSAAFNHTGQPSVAVPAGFTPDGFPLSVQFVGPFDSEARLFSLSAQLEEARGWAGRRPAVAT</sequence>
<gene>
    <name evidence="3" type="ORF">OM076_15765</name>
</gene>
<dbReference type="InterPro" id="IPR023631">
    <property type="entry name" value="Amidase_dom"/>
</dbReference>
<organism evidence="3 4">
    <name type="scientific">Solirubrobacter ginsenosidimutans</name>
    <dbReference type="NCBI Taxonomy" id="490573"/>
    <lineage>
        <taxon>Bacteria</taxon>
        <taxon>Bacillati</taxon>
        <taxon>Actinomycetota</taxon>
        <taxon>Thermoleophilia</taxon>
        <taxon>Solirubrobacterales</taxon>
        <taxon>Solirubrobacteraceae</taxon>
        <taxon>Solirubrobacter</taxon>
    </lineage>
</organism>
<dbReference type="PANTHER" id="PTHR11895">
    <property type="entry name" value="TRANSAMIDASE"/>
    <property type="match status" value="1"/>
</dbReference>
<dbReference type="EC" id="3.5.1.4" evidence="3"/>
<dbReference type="RefSeq" id="WP_270040946.1">
    <property type="nucleotide sequence ID" value="NZ_JAPDOD010000014.1"/>
</dbReference>
<dbReference type="EMBL" id="JAPDOD010000014">
    <property type="protein sequence ID" value="MDA0161730.1"/>
    <property type="molecule type" value="Genomic_DNA"/>
</dbReference>
<dbReference type="GO" id="GO:0004040">
    <property type="term" value="F:amidase activity"/>
    <property type="evidence" value="ECO:0007669"/>
    <property type="project" value="UniProtKB-EC"/>
</dbReference>
<dbReference type="Gene3D" id="3.90.1300.10">
    <property type="entry name" value="Amidase signature (AS) domain"/>
    <property type="match status" value="1"/>
</dbReference>
<dbReference type="InterPro" id="IPR036928">
    <property type="entry name" value="AS_sf"/>
</dbReference>
<comment type="similarity">
    <text evidence="1">Belongs to the amidase family.</text>
</comment>
<keyword evidence="3" id="KW-0378">Hydrolase</keyword>
<dbReference type="PANTHER" id="PTHR11895:SF7">
    <property type="entry name" value="GLUTAMYL-TRNA(GLN) AMIDOTRANSFERASE SUBUNIT A, MITOCHONDRIAL"/>
    <property type="match status" value="1"/>
</dbReference>
<evidence type="ECO:0000313" key="4">
    <source>
        <dbReference type="Proteomes" id="UP001149140"/>
    </source>
</evidence>
<keyword evidence="4" id="KW-1185">Reference proteome</keyword>